<evidence type="ECO:0000313" key="3">
    <source>
        <dbReference type="Proteomes" id="UP000038055"/>
    </source>
</evidence>
<keyword evidence="1" id="KW-1133">Transmembrane helix</keyword>
<dbReference type="RefSeq" id="WP_041989578.1">
    <property type="nucleotide sequence ID" value="NZ_BOQH01000001.1"/>
</dbReference>
<feature type="transmembrane region" description="Helical" evidence="1">
    <location>
        <begin position="7"/>
        <end position="26"/>
    </location>
</feature>
<name>A0A0B7H1N9_9FLAO</name>
<dbReference type="AlphaFoldDB" id="A0A0B7H1N9"/>
<accession>A0A0B7H1N9</accession>
<organism evidence="2 3">
    <name type="scientific">Capnocytophaga cynodegmi</name>
    <dbReference type="NCBI Taxonomy" id="28189"/>
    <lineage>
        <taxon>Bacteria</taxon>
        <taxon>Pseudomonadati</taxon>
        <taxon>Bacteroidota</taxon>
        <taxon>Flavobacteriia</taxon>
        <taxon>Flavobacteriales</taxon>
        <taxon>Flavobacteriaceae</taxon>
        <taxon>Capnocytophaga</taxon>
    </lineage>
</organism>
<protein>
    <submittedName>
        <fullName evidence="2">Uncharacterized protein</fullName>
    </submittedName>
</protein>
<feature type="transmembrane region" description="Helical" evidence="1">
    <location>
        <begin position="140"/>
        <end position="165"/>
    </location>
</feature>
<keyword evidence="3" id="KW-1185">Reference proteome</keyword>
<dbReference type="EMBL" id="CDOD01000002">
    <property type="protein sequence ID" value="CEN32479.1"/>
    <property type="molecule type" value="Genomic_DNA"/>
</dbReference>
<keyword evidence="1" id="KW-0812">Transmembrane</keyword>
<sequence length="219" mass="24989">MERLSIYELLSFVVLGVIMIELMNFSAEYVFGKAPLITAGNLSDSLLFFAIALFIGCLIHIITFRLIKRKWYQKLACTPMDKMKNDEYITEILPHLKEIYRANKGISATENISNGSVFDTAYYYLEAQGKISQAKNFQSIYFLFRNIVTLSLFVLPVSVIFLLASFFMNDCKLSGKIITIVIGTLVIGGISSVIAQWFRVKMTDRIFGLYYAELTHHKK</sequence>
<dbReference type="NCBIfam" id="NF040557">
    <property type="entry name" value="CAS_Csx27"/>
    <property type="match status" value="1"/>
</dbReference>
<evidence type="ECO:0000256" key="1">
    <source>
        <dbReference type="SAM" id="Phobius"/>
    </source>
</evidence>
<dbReference type="Proteomes" id="UP000038055">
    <property type="component" value="Unassembled WGS sequence"/>
</dbReference>
<evidence type="ECO:0000313" key="2">
    <source>
        <dbReference type="EMBL" id="CEN32479.1"/>
    </source>
</evidence>
<feature type="transmembrane region" description="Helical" evidence="1">
    <location>
        <begin position="177"/>
        <end position="198"/>
    </location>
</feature>
<gene>
    <name evidence="2" type="ORF">CCYN2B_100059</name>
</gene>
<proteinExistence type="predicted"/>
<keyword evidence="1" id="KW-0472">Membrane</keyword>
<feature type="transmembrane region" description="Helical" evidence="1">
    <location>
        <begin position="46"/>
        <end position="67"/>
    </location>
</feature>
<reference evidence="3" key="1">
    <citation type="submission" date="2015-01" db="EMBL/GenBank/DDBJ databases">
        <authorList>
            <person name="MANFREDI Pablo"/>
        </authorList>
    </citation>
    <scope>NUCLEOTIDE SEQUENCE [LARGE SCALE GENOMIC DNA]</scope>
    <source>
        <strain evidence="3">Ccyn2B</strain>
    </source>
</reference>